<dbReference type="EMBL" id="JAHXZJ010001492">
    <property type="protein sequence ID" value="KAH0552166.1"/>
    <property type="molecule type" value="Genomic_DNA"/>
</dbReference>
<comment type="caution">
    <text evidence="3">The sequence shown here is derived from an EMBL/GenBank/DDBJ whole genome shotgun (WGS) entry which is preliminary data.</text>
</comment>
<dbReference type="CDD" id="cd19941">
    <property type="entry name" value="TIL"/>
    <property type="match status" value="1"/>
</dbReference>
<dbReference type="InterPro" id="IPR002919">
    <property type="entry name" value="TIL_dom"/>
</dbReference>
<dbReference type="InterPro" id="IPR036084">
    <property type="entry name" value="Ser_inhib-like_sf"/>
</dbReference>
<protein>
    <recommendedName>
        <fullName evidence="2">TIL domain-containing protein</fullName>
    </recommendedName>
</protein>
<keyword evidence="4" id="KW-1185">Reference proteome</keyword>
<proteinExistence type="inferred from homology"/>
<accession>A0AAV7II95</accession>
<feature type="domain" description="TIL" evidence="2">
    <location>
        <begin position="71"/>
        <end position="130"/>
    </location>
</feature>
<dbReference type="AlphaFoldDB" id="A0AAV7II95"/>
<dbReference type="Proteomes" id="UP000826195">
    <property type="component" value="Unassembled WGS sequence"/>
</dbReference>
<gene>
    <name evidence="3" type="ORF">KQX54_006397</name>
</gene>
<evidence type="ECO:0000313" key="3">
    <source>
        <dbReference type="EMBL" id="KAH0552166.1"/>
    </source>
</evidence>
<name>A0AAV7II95_COTGL</name>
<comment type="similarity">
    <text evidence="1">Belongs to the serine protease inhibitor-like (TIL domain-containing) family.</text>
</comment>
<evidence type="ECO:0000313" key="4">
    <source>
        <dbReference type="Proteomes" id="UP000826195"/>
    </source>
</evidence>
<dbReference type="SUPFAM" id="SSF57567">
    <property type="entry name" value="Serine protease inhibitors"/>
    <property type="match status" value="1"/>
</dbReference>
<dbReference type="Pfam" id="PF01826">
    <property type="entry name" value="TIL"/>
    <property type="match status" value="1"/>
</dbReference>
<evidence type="ECO:0000259" key="2">
    <source>
        <dbReference type="Pfam" id="PF01826"/>
    </source>
</evidence>
<sequence>MSDKKLSMARWEIINQKGSYRAAVLVVIGNEKWCEAARDTSETLNAAMNKIIVLSITICVQIISAQIMHNCGEGEAVLFCGRMCEATCQTPYITEECKHTDCLIGGCGCDFDNGFVRSNNSDKCIQKTDC</sequence>
<evidence type="ECO:0000256" key="1">
    <source>
        <dbReference type="ARBA" id="ARBA00007611"/>
    </source>
</evidence>
<organism evidence="3 4">
    <name type="scientific">Cotesia glomerata</name>
    <name type="common">Lepidopteran parasitic wasp</name>
    <name type="synonym">Apanteles glomeratus</name>
    <dbReference type="NCBI Taxonomy" id="32391"/>
    <lineage>
        <taxon>Eukaryota</taxon>
        <taxon>Metazoa</taxon>
        <taxon>Ecdysozoa</taxon>
        <taxon>Arthropoda</taxon>
        <taxon>Hexapoda</taxon>
        <taxon>Insecta</taxon>
        <taxon>Pterygota</taxon>
        <taxon>Neoptera</taxon>
        <taxon>Endopterygota</taxon>
        <taxon>Hymenoptera</taxon>
        <taxon>Apocrita</taxon>
        <taxon>Ichneumonoidea</taxon>
        <taxon>Braconidae</taxon>
        <taxon>Microgastrinae</taxon>
        <taxon>Cotesia</taxon>
    </lineage>
</organism>
<dbReference type="Gene3D" id="2.10.25.10">
    <property type="entry name" value="Laminin"/>
    <property type="match status" value="1"/>
</dbReference>
<reference evidence="3 4" key="1">
    <citation type="journal article" date="2021" name="J. Hered.">
        <title>A chromosome-level genome assembly of the parasitoid wasp, Cotesia glomerata (Hymenoptera: Braconidae).</title>
        <authorList>
            <person name="Pinto B.J."/>
            <person name="Weis J.J."/>
            <person name="Gamble T."/>
            <person name="Ode P.J."/>
            <person name="Paul R."/>
            <person name="Zaspel J.M."/>
        </authorList>
    </citation>
    <scope>NUCLEOTIDE SEQUENCE [LARGE SCALE GENOMIC DNA]</scope>
    <source>
        <strain evidence="3">CgM1</strain>
    </source>
</reference>